<sequence>MSSKTGMTGEDVDLRRQAFLRRVDLEHTFRMAKHTLGWTRPKLRTPEAADRWTWLVVAHTRLRLTREAASVLRRPWEKPAEPARLTDRFTMRA</sequence>
<gene>
    <name evidence="1" type="ORF">STVIR_0119</name>
</gene>
<accession>L8PS62</accession>
<evidence type="ECO:0000313" key="2">
    <source>
        <dbReference type="Proteomes" id="UP000011205"/>
    </source>
</evidence>
<organism evidence="1 2">
    <name type="scientific">Streptomyces viridochromogenes Tue57</name>
    <dbReference type="NCBI Taxonomy" id="1160705"/>
    <lineage>
        <taxon>Bacteria</taxon>
        <taxon>Bacillati</taxon>
        <taxon>Actinomycetota</taxon>
        <taxon>Actinomycetes</taxon>
        <taxon>Kitasatosporales</taxon>
        <taxon>Streptomycetaceae</taxon>
        <taxon>Streptomyces</taxon>
    </lineage>
</organism>
<dbReference type="AlphaFoldDB" id="L8PS62"/>
<evidence type="ECO:0008006" key="3">
    <source>
        <dbReference type="Google" id="ProtNLM"/>
    </source>
</evidence>
<name>L8PS62_STRVR</name>
<dbReference type="EMBL" id="AMLP01000006">
    <property type="protein sequence ID" value="ELS58919.1"/>
    <property type="molecule type" value="Genomic_DNA"/>
</dbReference>
<dbReference type="PATRIC" id="fig|1160705.3.peg.117"/>
<protein>
    <recommendedName>
        <fullName evidence="3">Transposase</fullName>
    </recommendedName>
</protein>
<dbReference type="Proteomes" id="UP000011205">
    <property type="component" value="Unassembled WGS sequence"/>
</dbReference>
<comment type="caution">
    <text evidence="1">The sequence shown here is derived from an EMBL/GenBank/DDBJ whole genome shotgun (WGS) entry which is preliminary data.</text>
</comment>
<reference evidence="1 2" key="1">
    <citation type="journal article" date="2013" name="Genome Announc.">
        <title>Draft Genome Sequence of Streptomyces viridochromogenes Strain Tu57, Producer of Avilamycin.</title>
        <authorList>
            <person name="Gruning B.A."/>
            <person name="Erxleben A."/>
            <person name="Hahnlein A."/>
            <person name="Gunther S."/>
        </authorList>
    </citation>
    <scope>NUCLEOTIDE SEQUENCE [LARGE SCALE GENOMIC DNA]</scope>
    <source>
        <strain evidence="1 2">Tue57</strain>
    </source>
</reference>
<evidence type="ECO:0000313" key="1">
    <source>
        <dbReference type="EMBL" id="ELS58919.1"/>
    </source>
</evidence>
<proteinExistence type="predicted"/>